<feature type="domain" description="Endospore appendages core" evidence="2">
    <location>
        <begin position="110"/>
        <end position="212"/>
    </location>
</feature>
<protein>
    <recommendedName>
        <fullName evidence="2">Endospore appendages core domain-containing protein</fullName>
    </recommendedName>
</protein>
<name>A0ABM9C7L8_9BACL</name>
<reference evidence="3" key="1">
    <citation type="submission" date="2022-01" db="EMBL/GenBank/DDBJ databases">
        <authorList>
            <person name="Criscuolo A."/>
        </authorList>
    </citation>
    <scope>NUCLEOTIDE SEQUENCE</scope>
    <source>
        <strain evidence="3">CIP111891</strain>
    </source>
</reference>
<gene>
    <name evidence="3" type="ORF">PAECIP111891_02705</name>
</gene>
<accession>A0ABM9C7L8</accession>
<feature type="region of interest" description="Disordered" evidence="1">
    <location>
        <begin position="27"/>
        <end position="50"/>
    </location>
</feature>
<dbReference type="Proteomes" id="UP000838821">
    <property type="component" value="Unassembled WGS sequence"/>
</dbReference>
<organism evidence="3 4">
    <name type="scientific">Paenibacillus allorhizoplanae</name>
    <dbReference type="NCBI Taxonomy" id="2905648"/>
    <lineage>
        <taxon>Bacteria</taxon>
        <taxon>Bacillati</taxon>
        <taxon>Bacillota</taxon>
        <taxon>Bacilli</taxon>
        <taxon>Bacillales</taxon>
        <taxon>Paenibacillaceae</taxon>
        <taxon>Paenibacillus</taxon>
    </lineage>
</organism>
<dbReference type="RefSeq" id="WP_236287754.1">
    <property type="nucleotide sequence ID" value="NZ_CAKMMW010000006.1"/>
</dbReference>
<dbReference type="Pfam" id="PF13157">
    <property type="entry name" value="Enas"/>
    <property type="match status" value="1"/>
</dbReference>
<proteinExistence type="predicted"/>
<keyword evidence="4" id="KW-1185">Reference proteome</keyword>
<evidence type="ECO:0000313" key="3">
    <source>
        <dbReference type="EMBL" id="CAH1205193.1"/>
    </source>
</evidence>
<dbReference type="InterPro" id="IPR025055">
    <property type="entry name" value="Ena_core"/>
</dbReference>
<comment type="caution">
    <text evidence="3">The sequence shown here is derived from an EMBL/GenBank/DDBJ whole genome shotgun (WGS) entry which is preliminary data.</text>
</comment>
<dbReference type="EMBL" id="CAKMMW010000006">
    <property type="protein sequence ID" value="CAH1205193.1"/>
    <property type="molecule type" value="Genomic_DNA"/>
</dbReference>
<evidence type="ECO:0000256" key="1">
    <source>
        <dbReference type="SAM" id="MobiDB-lite"/>
    </source>
</evidence>
<sequence>MIKKKGSAKKKVIELTIVHKTSSSCLSLNKGKVSRPKQTKGGDRRSLKRITHPVLPCSRSRYPTNKSKSEWNLNPKPNIKLIYKPMVNPCPSLKHHHCHPSPPPTPPAPLTTINKDCCGNILLQGNQPGFRIWEIDVESKIEVAQISIYSSSSSTQAIEVDIETDYADNKRLSIPPGSTINFIGQGVRAIDISSLRDEMAYVEGKYAISTTLQIQSEHPSCE</sequence>
<evidence type="ECO:0000259" key="2">
    <source>
        <dbReference type="Pfam" id="PF13157"/>
    </source>
</evidence>
<evidence type="ECO:0000313" key="4">
    <source>
        <dbReference type="Proteomes" id="UP000838821"/>
    </source>
</evidence>